<evidence type="ECO:0000256" key="7">
    <source>
        <dbReference type="RuleBase" id="RU361277"/>
    </source>
</evidence>
<evidence type="ECO:0000256" key="5">
    <source>
        <dbReference type="ARBA" id="ARBA00024074"/>
    </source>
</evidence>
<gene>
    <name evidence="9" type="ORF">EV640_102164</name>
</gene>
<evidence type="ECO:0000256" key="2">
    <source>
        <dbReference type="ARBA" id="ARBA00022723"/>
    </source>
</evidence>
<feature type="domain" description="Enoyl reductase (ER)" evidence="8">
    <location>
        <begin position="12"/>
        <end position="342"/>
    </location>
</feature>
<dbReference type="GO" id="GO:0008106">
    <property type="term" value="F:alcohol dehydrogenase (NADP+) activity"/>
    <property type="evidence" value="ECO:0007669"/>
    <property type="project" value="UniProtKB-EC"/>
</dbReference>
<accession>A0A4R7G619</accession>
<comment type="caution">
    <text evidence="9">The sequence shown here is derived from an EMBL/GenBank/DDBJ whole genome shotgun (WGS) entry which is preliminary data.</text>
</comment>
<dbReference type="AlphaFoldDB" id="A0A4R7G619"/>
<dbReference type="Gene3D" id="3.40.50.720">
    <property type="entry name" value="NAD(P)-binding Rossmann-like Domain"/>
    <property type="match status" value="1"/>
</dbReference>
<dbReference type="EMBL" id="SOAN01000002">
    <property type="protein sequence ID" value="TDS86869.1"/>
    <property type="molecule type" value="Genomic_DNA"/>
</dbReference>
<dbReference type="CDD" id="cd05283">
    <property type="entry name" value="CAD1"/>
    <property type="match status" value="1"/>
</dbReference>
<comment type="similarity">
    <text evidence="7">Belongs to the zinc-containing alcohol dehydrogenase family.</text>
</comment>
<dbReference type="Gene3D" id="3.90.180.10">
    <property type="entry name" value="Medium-chain alcohol dehydrogenases, catalytic domain"/>
    <property type="match status" value="1"/>
</dbReference>
<evidence type="ECO:0000313" key="10">
    <source>
        <dbReference type="Proteomes" id="UP000294506"/>
    </source>
</evidence>
<evidence type="ECO:0000256" key="1">
    <source>
        <dbReference type="ARBA" id="ARBA00001947"/>
    </source>
</evidence>
<evidence type="ECO:0000256" key="4">
    <source>
        <dbReference type="ARBA" id="ARBA00023002"/>
    </source>
</evidence>
<dbReference type="SUPFAM" id="SSF50129">
    <property type="entry name" value="GroES-like"/>
    <property type="match status" value="1"/>
</dbReference>
<dbReference type="RefSeq" id="WP_133725852.1">
    <property type="nucleotide sequence ID" value="NZ_SOAN01000002.1"/>
</dbReference>
<dbReference type="InterPro" id="IPR002328">
    <property type="entry name" value="ADH_Zn_CS"/>
</dbReference>
<dbReference type="SMART" id="SM00829">
    <property type="entry name" value="PKS_ER"/>
    <property type="match status" value="1"/>
</dbReference>
<dbReference type="GO" id="GO:0008270">
    <property type="term" value="F:zinc ion binding"/>
    <property type="evidence" value="ECO:0007669"/>
    <property type="project" value="InterPro"/>
</dbReference>
<name>A0A4R7G619_9MICC</name>
<dbReference type="InterPro" id="IPR013149">
    <property type="entry name" value="ADH-like_C"/>
</dbReference>
<evidence type="ECO:0000313" key="9">
    <source>
        <dbReference type="EMBL" id="TDS86869.1"/>
    </source>
</evidence>
<keyword evidence="2 7" id="KW-0479">Metal-binding</keyword>
<evidence type="ECO:0000256" key="3">
    <source>
        <dbReference type="ARBA" id="ARBA00022833"/>
    </source>
</evidence>
<dbReference type="InterPro" id="IPR011032">
    <property type="entry name" value="GroES-like_sf"/>
</dbReference>
<dbReference type="EC" id="1.1.1.2" evidence="5"/>
<dbReference type="PROSITE" id="PS00059">
    <property type="entry name" value="ADH_ZINC"/>
    <property type="match status" value="1"/>
</dbReference>
<dbReference type="Proteomes" id="UP000294506">
    <property type="component" value="Unassembled WGS sequence"/>
</dbReference>
<sequence length="354" mass="37297">MTTTITALQADSAESSFTTRTLERRSLATDDVRIAIRYAGICHSDIHQVRDEWGGTSFPITPGHEIVGDVLEVGAEVSKFKVGDTVGVGCFVDSCMECEACKDGEEQFCSQGVIATYNGQNKDGETTHGGYSQQIVVRDHFVLSVPESLDPAAATPLLCAGITTYAPLKRYGAGPGVKVGVIGMGGLGHVAVKIAAAMGAEVTGLSRTDSKKEDGLAFGATAYRATEDGSAFKDLAGSFDLIINTVGASVSLDSFLGLLGRGGTMVNVGAPSEEQSFQMFSLLAMRRNYAGSMVGGLPETQEMLDFCAEHGITSTIELIKADQVDEYYEKVVSGDVRYRAVIDIASLDKADAAA</sequence>
<evidence type="ECO:0000259" key="8">
    <source>
        <dbReference type="SMART" id="SM00829"/>
    </source>
</evidence>
<proteinExistence type="inferred from homology"/>
<dbReference type="Pfam" id="PF00107">
    <property type="entry name" value="ADH_zinc_N"/>
    <property type="match status" value="1"/>
</dbReference>
<dbReference type="FunFam" id="3.40.50.720:FF:000022">
    <property type="entry name" value="Cinnamyl alcohol dehydrogenase"/>
    <property type="match status" value="1"/>
</dbReference>
<keyword evidence="10" id="KW-1185">Reference proteome</keyword>
<keyword evidence="4" id="KW-0560">Oxidoreductase</keyword>
<comment type="cofactor">
    <cofactor evidence="1 7">
        <name>Zn(2+)</name>
        <dbReference type="ChEBI" id="CHEBI:29105"/>
    </cofactor>
</comment>
<evidence type="ECO:0000256" key="6">
    <source>
        <dbReference type="ARBA" id="ARBA00048262"/>
    </source>
</evidence>
<organism evidence="9 10">
    <name type="scientific">Nesterenkonia aurantiaca</name>
    <dbReference type="NCBI Taxonomy" id="1436010"/>
    <lineage>
        <taxon>Bacteria</taxon>
        <taxon>Bacillati</taxon>
        <taxon>Actinomycetota</taxon>
        <taxon>Actinomycetes</taxon>
        <taxon>Micrococcales</taxon>
        <taxon>Micrococcaceae</taxon>
        <taxon>Nesterenkonia</taxon>
    </lineage>
</organism>
<dbReference type="InterPro" id="IPR036291">
    <property type="entry name" value="NAD(P)-bd_dom_sf"/>
</dbReference>
<protein>
    <recommendedName>
        <fullName evidence="5">alcohol dehydrogenase (NADP(+))</fullName>
        <ecNumber evidence="5">1.1.1.2</ecNumber>
    </recommendedName>
</protein>
<dbReference type="PANTHER" id="PTHR42683">
    <property type="entry name" value="ALDEHYDE REDUCTASE"/>
    <property type="match status" value="1"/>
</dbReference>
<dbReference type="SUPFAM" id="SSF51735">
    <property type="entry name" value="NAD(P)-binding Rossmann-fold domains"/>
    <property type="match status" value="1"/>
</dbReference>
<reference evidence="9 10" key="1">
    <citation type="submission" date="2019-03" db="EMBL/GenBank/DDBJ databases">
        <title>Genomic Encyclopedia of Type Strains, Phase III (KMG-III): the genomes of soil and plant-associated and newly described type strains.</title>
        <authorList>
            <person name="Whitman W."/>
        </authorList>
    </citation>
    <scope>NUCLEOTIDE SEQUENCE [LARGE SCALE GENOMIC DNA]</scope>
    <source>
        <strain evidence="9 10">DSM 27373</strain>
    </source>
</reference>
<dbReference type="InterPro" id="IPR020843">
    <property type="entry name" value="ER"/>
</dbReference>
<keyword evidence="3 7" id="KW-0862">Zinc</keyword>
<dbReference type="InterPro" id="IPR013154">
    <property type="entry name" value="ADH-like_N"/>
</dbReference>
<dbReference type="Pfam" id="PF08240">
    <property type="entry name" value="ADH_N"/>
    <property type="match status" value="1"/>
</dbReference>
<dbReference type="InterPro" id="IPR047109">
    <property type="entry name" value="CAD-like"/>
</dbReference>
<comment type="catalytic activity">
    <reaction evidence="6">
        <text>a primary alcohol + NADP(+) = an aldehyde + NADPH + H(+)</text>
        <dbReference type="Rhea" id="RHEA:15937"/>
        <dbReference type="ChEBI" id="CHEBI:15378"/>
        <dbReference type="ChEBI" id="CHEBI:15734"/>
        <dbReference type="ChEBI" id="CHEBI:17478"/>
        <dbReference type="ChEBI" id="CHEBI:57783"/>
        <dbReference type="ChEBI" id="CHEBI:58349"/>
        <dbReference type="EC" id="1.1.1.2"/>
    </reaction>
</comment>